<protein>
    <submittedName>
        <fullName evidence="2">Uncharacterized protein</fullName>
    </submittedName>
</protein>
<keyword evidence="1" id="KW-0175">Coiled coil</keyword>
<sequence length="93" mass="10480">MQSNEKIIKALRCCAKYMDEGLCEECPLFGDENCGEKVLLDAAGAIEELERQLEELEQQLNYGKEAMDVLVKENLTMEKKLIELRKGRAPCAG</sequence>
<feature type="coiled-coil region" evidence="1">
    <location>
        <begin position="39"/>
        <end position="73"/>
    </location>
</feature>
<name>A0A8S5MIW5_9CAUD</name>
<proteinExistence type="predicted"/>
<accession>A0A8S5MIW5</accession>
<evidence type="ECO:0000256" key="1">
    <source>
        <dbReference type="SAM" id="Coils"/>
    </source>
</evidence>
<dbReference type="EMBL" id="BK014910">
    <property type="protein sequence ID" value="DAD81975.1"/>
    <property type="molecule type" value="Genomic_DNA"/>
</dbReference>
<evidence type="ECO:0000313" key="2">
    <source>
        <dbReference type="EMBL" id="DAD81975.1"/>
    </source>
</evidence>
<reference evidence="2" key="1">
    <citation type="journal article" date="2021" name="Proc. Natl. Acad. Sci. U.S.A.">
        <title>A Catalog of Tens of Thousands of Viruses from Human Metagenomes Reveals Hidden Associations with Chronic Diseases.</title>
        <authorList>
            <person name="Tisza M.J."/>
            <person name="Buck C.B."/>
        </authorList>
    </citation>
    <scope>NUCLEOTIDE SEQUENCE</scope>
    <source>
        <strain evidence="2">CtAvK3</strain>
    </source>
</reference>
<organism evidence="2">
    <name type="scientific">Siphoviridae sp. ctAvK3</name>
    <dbReference type="NCBI Taxonomy" id="2826184"/>
    <lineage>
        <taxon>Viruses</taxon>
        <taxon>Duplodnaviria</taxon>
        <taxon>Heunggongvirae</taxon>
        <taxon>Uroviricota</taxon>
        <taxon>Caudoviricetes</taxon>
    </lineage>
</organism>